<dbReference type="InterPro" id="IPR000008">
    <property type="entry name" value="C2_dom"/>
</dbReference>
<evidence type="ECO:0000259" key="4">
    <source>
        <dbReference type="PROSITE" id="PS51259"/>
    </source>
</evidence>
<evidence type="ECO:0008006" key="7">
    <source>
        <dbReference type="Google" id="ProtNLM"/>
    </source>
</evidence>
<feature type="region of interest" description="Disordered" evidence="1">
    <location>
        <begin position="204"/>
        <end position="231"/>
    </location>
</feature>
<dbReference type="PROSITE" id="PS50004">
    <property type="entry name" value="C2"/>
    <property type="match status" value="1"/>
</dbReference>
<name>A0A4Q1BW02_TREME</name>
<dbReference type="CDD" id="cd04043">
    <property type="entry name" value="C2_Munc13_fungal"/>
    <property type="match status" value="1"/>
</dbReference>
<evidence type="ECO:0000313" key="6">
    <source>
        <dbReference type="Proteomes" id="UP000289152"/>
    </source>
</evidence>
<dbReference type="InterPro" id="IPR010439">
    <property type="entry name" value="MUN_dom"/>
</dbReference>
<dbReference type="InterPro" id="IPR052811">
    <property type="entry name" value="Glucose_resp_signaling"/>
</dbReference>
<dbReference type="Gene3D" id="1.10.357.50">
    <property type="match status" value="1"/>
</dbReference>
<dbReference type="InterPro" id="IPR035892">
    <property type="entry name" value="C2_domain_sf"/>
</dbReference>
<dbReference type="PANTHER" id="PTHR47263:SF1">
    <property type="entry name" value="C2 DOMAIN PROTEIN (AFU_ORTHOLOGUE AFUA_7G02350)"/>
    <property type="match status" value="1"/>
</dbReference>
<dbReference type="PANTHER" id="PTHR47263">
    <property type="entry name" value="ADENYLATE CYCLASE ACTIVATION PROTEIN GIT1"/>
    <property type="match status" value="1"/>
</dbReference>
<feature type="compositionally biased region" description="Basic and acidic residues" evidence="1">
    <location>
        <begin position="204"/>
        <end position="220"/>
    </location>
</feature>
<evidence type="ECO:0000313" key="5">
    <source>
        <dbReference type="EMBL" id="RXK42242.1"/>
    </source>
</evidence>
<keyword evidence="6" id="KW-1185">Reference proteome</keyword>
<dbReference type="AlphaFoldDB" id="A0A4Q1BW02"/>
<gene>
    <name evidence="5" type="ORF">M231_00601</name>
</gene>
<dbReference type="InParanoid" id="A0A4Q1BW02"/>
<feature type="domain" description="MHD1" evidence="3">
    <location>
        <begin position="629"/>
        <end position="747"/>
    </location>
</feature>
<dbReference type="InterPro" id="IPR014770">
    <property type="entry name" value="Munc13_1"/>
</dbReference>
<feature type="compositionally biased region" description="Polar residues" evidence="1">
    <location>
        <begin position="49"/>
        <end position="61"/>
    </location>
</feature>
<accession>A0A4Q1BW02</accession>
<dbReference type="VEuPathDB" id="FungiDB:TREMEDRAFT_39631"/>
<dbReference type="InterPro" id="IPR014772">
    <property type="entry name" value="Munc13_dom-2"/>
</dbReference>
<reference evidence="5 6" key="1">
    <citation type="submission" date="2016-06" db="EMBL/GenBank/DDBJ databases">
        <title>Evolution of pathogenesis and genome organization in the Tremellales.</title>
        <authorList>
            <person name="Cuomo C."/>
            <person name="Litvintseva A."/>
            <person name="Heitman J."/>
            <person name="Chen Y."/>
            <person name="Sun S."/>
            <person name="Springer D."/>
            <person name="Dromer F."/>
            <person name="Young S."/>
            <person name="Zeng Q."/>
            <person name="Chapman S."/>
            <person name="Gujja S."/>
            <person name="Saif S."/>
            <person name="Birren B."/>
        </authorList>
    </citation>
    <scope>NUCLEOTIDE SEQUENCE [LARGE SCALE GENOMIC DNA]</scope>
    <source>
        <strain evidence="5 6">ATCC 28783</strain>
    </source>
</reference>
<dbReference type="Pfam" id="PF06292">
    <property type="entry name" value="MUN"/>
    <property type="match status" value="1"/>
</dbReference>
<evidence type="ECO:0000259" key="2">
    <source>
        <dbReference type="PROSITE" id="PS50004"/>
    </source>
</evidence>
<dbReference type="Gene3D" id="2.60.40.150">
    <property type="entry name" value="C2 domain"/>
    <property type="match status" value="1"/>
</dbReference>
<dbReference type="EMBL" id="SDIL01000003">
    <property type="protein sequence ID" value="RXK42242.1"/>
    <property type="molecule type" value="Genomic_DNA"/>
</dbReference>
<dbReference type="PROSITE" id="PS51259">
    <property type="entry name" value="MHD2"/>
    <property type="match status" value="1"/>
</dbReference>
<dbReference type="VEuPathDB" id="FungiDB:TREMEDRAFT_57202"/>
<comment type="caution">
    <text evidence="5">The sequence shown here is derived from an EMBL/GenBank/DDBJ whole genome shotgun (WGS) entry which is preliminary data.</text>
</comment>
<feature type="domain" description="C2" evidence="2">
    <location>
        <begin position="827"/>
        <end position="941"/>
    </location>
</feature>
<protein>
    <recommendedName>
        <fullName evidence="7">C2 domain-containing protein</fullName>
    </recommendedName>
</protein>
<dbReference type="OrthoDB" id="2015333at2759"/>
<dbReference type="PROSITE" id="PS51258">
    <property type="entry name" value="MHD1"/>
    <property type="match status" value="1"/>
</dbReference>
<sequence length="1275" mass="144103">MTSRELMTGPDGASGSNVTLEYTLRVACLQSLIDQRSLQPKEPEKPITPMTTPSRRSNEGSTSFFAFDLGSLMGRDSSKSPKYPEKLLKIMDASLKRTAMGQEPKFSDNRFRRSAASFWGSVWADKTFQRQQRESRKIEDLILAFVTACTKVLKKDEELADGAWKFELNTQISLFLELVSDSLASTGQTSPELASRIESYRARLKPEPERVSSDRGHGESDVISVKSSRKGKEKEDDIRGWQVEEVAKVWGLTEETIGKKLAELKGICTEQAALEDLKSCLKRLNTDNPFPYGPSDFSEPSRWTSYRSLEVSSLSQMMLLMMQANPSLTQSTTDRDRDRLSSSDLASRVDNLRLDAPPISFVFIPPDPRHAYRELLERLLDFDLEVLKTLPEDEDVSLGVLTPDHVALLSECAIRWRLPASFRVWSFLDAMVERCEQGAVPAACVLEAGAIVDKVRLDAPEDTWAISDREGWQQALVRRNICLYSAAQVALEYSGYHSPDFMEAVTDYLALESRDISHSELQRLSDKIIDGIRMQAYESYVAHATERIEHCGGKTKEFALAMAVWIEKEAKKLSKKFGDSLNDKVDIVPLVLQQHLRLWFQDLEDAMVSNPHQSSTSNHVNEDLMEESFIVYRKAQKLIEMAEAFAVPGDPAHYPLAPLFELTIRQWIDQTALKTRMWADQALSVDTFEPTSENGPSSSVTDLFESFRSAARFLMELKWPDEKQLAMFATRLAKIFSLSINDYCNKMEQLFARDMSQGEVVQPAQTAAKQKAWIEKAKSTLASLQGERKIQPFFNFTPASCVKLNNIEAARQQLDMLYADLRVDDLAAYDLSPPLHPNQQIYLFTVKIVLAEGLSMDGSTKAPDSFVILSDEHGNRYAKTRTIYDDTDPRWDETFDIPVQGTAWFMATVRHRAAVGKHDLLGRTYLRLDPSQHQDLITSDVLLPLDTRGHVLLRVSMEGERDDIQFHFGRAFRWLKRTESDMVRTFVDKMTPVLRHALSRQTIKSVLKPHTSLTPALPRDYNEALGKLSAAYRTALASSSLVPTTTDGPLIPPVAERKRPPTDAETESAIHPLFDYLDANNHTLASTLSKEAMQMVMAKLWKQILMTIESLIVPPLSDKPSSMRELSDGELDIALKWLTFLRDFFYVGGDESGVPLSVLQNQKFNEIMSVRMLYDLGTDHLMEECVRGFQSTLKSRQTRRGKSMISQRNLGTIRARKTAKRQLPPAANSSEMIMRILRMRSGTQEFLAQQLQTMSAVKLIDPKKNRTLTRGSLGR</sequence>
<organism evidence="5 6">
    <name type="scientific">Tremella mesenterica</name>
    <name type="common">Jelly fungus</name>
    <dbReference type="NCBI Taxonomy" id="5217"/>
    <lineage>
        <taxon>Eukaryota</taxon>
        <taxon>Fungi</taxon>
        <taxon>Dikarya</taxon>
        <taxon>Basidiomycota</taxon>
        <taxon>Agaricomycotina</taxon>
        <taxon>Tremellomycetes</taxon>
        <taxon>Tremellales</taxon>
        <taxon>Tremellaceae</taxon>
        <taxon>Tremella</taxon>
    </lineage>
</organism>
<dbReference type="Gene3D" id="1.20.58.1100">
    <property type="match status" value="1"/>
</dbReference>
<dbReference type="SMART" id="SM00239">
    <property type="entry name" value="C2"/>
    <property type="match status" value="1"/>
</dbReference>
<dbReference type="Pfam" id="PF00168">
    <property type="entry name" value="C2"/>
    <property type="match status" value="1"/>
</dbReference>
<proteinExistence type="predicted"/>
<dbReference type="FunCoup" id="A0A4Q1BW02">
    <property type="interactions" value="22"/>
</dbReference>
<dbReference type="SUPFAM" id="SSF49562">
    <property type="entry name" value="C2 domain (Calcium/lipid-binding domain, CaLB)"/>
    <property type="match status" value="1"/>
</dbReference>
<dbReference type="Proteomes" id="UP000289152">
    <property type="component" value="Unassembled WGS sequence"/>
</dbReference>
<evidence type="ECO:0000259" key="3">
    <source>
        <dbReference type="PROSITE" id="PS51258"/>
    </source>
</evidence>
<evidence type="ECO:0000256" key="1">
    <source>
        <dbReference type="SAM" id="MobiDB-lite"/>
    </source>
</evidence>
<feature type="region of interest" description="Disordered" evidence="1">
    <location>
        <begin position="1043"/>
        <end position="1062"/>
    </location>
</feature>
<feature type="region of interest" description="Disordered" evidence="1">
    <location>
        <begin position="35"/>
        <end position="61"/>
    </location>
</feature>
<feature type="domain" description="MHD2" evidence="4">
    <location>
        <begin position="1067"/>
        <end position="1185"/>
    </location>
</feature>
<dbReference type="STRING" id="5217.A0A4Q1BW02"/>